<proteinExistence type="predicted"/>
<keyword evidence="3" id="KW-1185">Reference proteome</keyword>
<evidence type="ECO:0000313" key="2">
    <source>
        <dbReference type="EMBL" id="KAF2905765.1"/>
    </source>
</evidence>
<feature type="compositionally biased region" description="Basic and acidic residues" evidence="1">
    <location>
        <begin position="90"/>
        <end position="108"/>
    </location>
</feature>
<feature type="region of interest" description="Disordered" evidence="1">
    <location>
        <begin position="89"/>
        <end position="119"/>
    </location>
</feature>
<dbReference type="AlphaFoldDB" id="A0A8K0DGB5"/>
<organism evidence="2 3">
    <name type="scientific">Ignelater luminosus</name>
    <name type="common">Cucubano</name>
    <name type="synonym">Pyrophorus luminosus</name>
    <dbReference type="NCBI Taxonomy" id="2038154"/>
    <lineage>
        <taxon>Eukaryota</taxon>
        <taxon>Metazoa</taxon>
        <taxon>Ecdysozoa</taxon>
        <taxon>Arthropoda</taxon>
        <taxon>Hexapoda</taxon>
        <taxon>Insecta</taxon>
        <taxon>Pterygota</taxon>
        <taxon>Neoptera</taxon>
        <taxon>Endopterygota</taxon>
        <taxon>Coleoptera</taxon>
        <taxon>Polyphaga</taxon>
        <taxon>Elateriformia</taxon>
        <taxon>Elateroidea</taxon>
        <taxon>Elateridae</taxon>
        <taxon>Agrypninae</taxon>
        <taxon>Pyrophorini</taxon>
        <taxon>Ignelater</taxon>
    </lineage>
</organism>
<dbReference type="Proteomes" id="UP000801492">
    <property type="component" value="Unassembled WGS sequence"/>
</dbReference>
<feature type="compositionally biased region" description="Basic and acidic residues" evidence="1">
    <location>
        <begin position="1"/>
        <end position="11"/>
    </location>
</feature>
<protein>
    <submittedName>
        <fullName evidence="2">Uncharacterized protein</fullName>
    </submittedName>
</protein>
<accession>A0A8K0DGB5</accession>
<name>A0A8K0DGB5_IGNLU</name>
<gene>
    <name evidence="2" type="ORF">ILUMI_00414</name>
</gene>
<evidence type="ECO:0000313" key="3">
    <source>
        <dbReference type="Proteomes" id="UP000801492"/>
    </source>
</evidence>
<feature type="compositionally biased region" description="Polar residues" evidence="1">
    <location>
        <begin position="109"/>
        <end position="119"/>
    </location>
</feature>
<comment type="caution">
    <text evidence="2">The sequence shown here is derived from an EMBL/GenBank/DDBJ whole genome shotgun (WGS) entry which is preliminary data.</text>
</comment>
<reference evidence="2" key="1">
    <citation type="submission" date="2019-08" db="EMBL/GenBank/DDBJ databases">
        <title>The genome of the North American firefly Photinus pyralis.</title>
        <authorList>
            <consortium name="Photinus pyralis genome working group"/>
            <person name="Fallon T.R."/>
            <person name="Sander Lower S.E."/>
            <person name="Weng J.-K."/>
        </authorList>
    </citation>
    <scope>NUCLEOTIDE SEQUENCE</scope>
    <source>
        <strain evidence="2">TRF0915ILg1</strain>
        <tissue evidence="2">Whole body</tissue>
    </source>
</reference>
<feature type="region of interest" description="Disordered" evidence="1">
    <location>
        <begin position="1"/>
        <end position="20"/>
    </location>
</feature>
<evidence type="ECO:0000256" key="1">
    <source>
        <dbReference type="SAM" id="MobiDB-lite"/>
    </source>
</evidence>
<dbReference type="EMBL" id="VTPC01000444">
    <property type="protein sequence ID" value="KAF2905765.1"/>
    <property type="molecule type" value="Genomic_DNA"/>
</dbReference>
<sequence>MNSRVGKKDNDPVVGRFGEETINDNDRGLIETSSLKIMKMSNRVKNQIHEAAYEAIGYEEKNNRTKAFLTDREAEEMIVEKKRLYKKLLAKQDDEDRNHGDSSKERKNLTNIQIIQMDE</sequence>